<protein>
    <submittedName>
        <fullName evidence="2">Death-associated protein 1</fullName>
    </submittedName>
</protein>
<dbReference type="AlphaFoldDB" id="A0A2I0T7I9"/>
<dbReference type="Proteomes" id="UP000233556">
    <property type="component" value="Unassembled WGS sequence"/>
</dbReference>
<gene>
    <name evidence="2" type="ORF">llap_19940</name>
</gene>
<evidence type="ECO:0000313" key="3">
    <source>
        <dbReference type="Proteomes" id="UP000233556"/>
    </source>
</evidence>
<reference evidence="3" key="1">
    <citation type="submission" date="2017-11" db="EMBL/GenBank/DDBJ databases">
        <authorList>
            <person name="Lima N.C."/>
            <person name="Parody-Merino A.M."/>
            <person name="Battley P.F."/>
            <person name="Fidler A.E."/>
            <person name="Prosdocimi F."/>
        </authorList>
    </citation>
    <scope>NUCLEOTIDE SEQUENCE [LARGE SCALE GENOMIC DNA]</scope>
</reference>
<name>A0A2I0T7I9_LIMLA</name>
<evidence type="ECO:0000313" key="2">
    <source>
        <dbReference type="EMBL" id="PKU29756.1"/>
    </source>
</evidence>
<proteinExistence type="predicted"/>
<evidence type="ECO:0000256" key="1">
    <source>
        <dbReference type="SAM" id="MobiDB-lite"/>
    </source>
</evidence>
<accession>A0A2I0T7I9</accession>
<reference evidence="3" key="2">
    <citation type="submission" date="2017-12" db="EMBL/GenBank/DDBJ databases">
        <title>Genome sequence of the Bar-tailed Godwit (Limosa lapponica baueri).</title>
        <authorList>
            <person name="Lima N.C.B."/>
            <person name="Parody-Merino A.M."/>
            <person name="Battley P.F."/>
            <person name="Fidler A.E."/>
            <person name="Prosdocimi F."/>
        </authorList>
    </citation>
    <scope>NUCLEOTIDE SEQUENCE [LARGE SCALE GENOMIC DNA]</scope>
</reference>
<keyword evidence="3" id="KW-1185">Reference proteome</keyword>
<sequence>MEGSGDNTCVSYEQVNGLLSLVVELKEEVERLRTIRECEREIDWWTHSLRVREHVEASHTLEDPPPTSHLAVEGDLEKEGKWKQVPARRSRQIPSLLLPPPELPLQNQYRILQEELAVGEEDGTSR</sequence>
<organism evidence="2 3">
    <name type="scientific">Limosa lapponica baueri</name>
    <dbReference type="NCBI Taxonomy" id="1758121"/>
    <lineage>
        <taxon>Eukaryota</taxon>
        <taxon>Metazoa</taxon>
        <taxon>Chordata</taxon>
        <taxon>Craniata</taxon>
        <taxon>Vertebrata</taxon>
        <taxon>Euteleostomi</taxon>
        <taxon>Archelosauria</taxon>
        <taxon>Archosauria</taxon>
        <taxon>Dinosauria</taxon>
        <taxon>Saurischia</taxon>
        <taxon>Theropoda</taxon>
        <taxon>Coelurosauria</taxon>
        <taxon>Aves</taxon>
        <taxon>Neognathae</taxon>
        <taxon>Neoaves</taxon>
        <taxon>Charadriiformes</taxon>
        <taxon>Scolopacidae</taxon>
        <taxon>Limosa</taxon>
    </lineage>
</organism>
<feature type="region of interest" description="Disordered" evidence="1">
    <location>
        <begin position="56"/>
        <end position="96"/>
    </location>
</feature>
<dbReference type="EMBL" id="KZ516300">
    <property type="protein sequence ID" value="PKU29756.1"/>
    <property type="molecule type" value="Genomic_DNA"/>
</dbReference>